<dbReference type="EMBL" id="BKAG01000128">
    <property type="protein sequence ID" value="GEP46488.1"/>
    <property type="molecule type" value="Genomic_DNA"/>
</dbReference>
<dbReference type="PANTHER" id="PTHR46889">
    <property type="entry name" value="TRANSPOSASE INSF FOR INSERTION SEQUENCE IS3B-RELATED"/>
    <property type="match status" value="1"/>
</dbReference>
<dbReference type="InterPro" id="IPR048020">
    <property type="entry name" value="Transpos_IS3"/>
</dbReference>
<evidence type="ECO:0000256" key="1">
    <source>
        <dbReference type="SAM" id="MobiDB-lite"/>
    </source>
</evidence>
<dbReference type="Gene3D" id="3.30.420.10">
    <property type="entry name" value="Ribonuclease H-like superfamily/Ribonuclease H"/>
    <property type="match status" value="1"/>
</dbReference>
<evidence type="ECO:0000313" key="3">
    <source>
        <dbReference type="EMBL" id="GEP46488.1"/>
    </source>
</evidence>
<gene>
    <name evidence="3" type="ORF">BGE01nite_57790</name>
</gene>
<dbReference type="InterPro" id="IPR036397">
    <property type="entry name" value="RNaseH_sf"/>
</dbReference>
<evidence type="ECO:0000259" key="2">
    <source>
        <dbReference type="PROSITE" id="PS50994"/>
    </source>
</evidence>
<keyword evidence="4" id="KW-1185">Reference proteome</keyword>
<dbReference type="Pfam" id="PF13333">
    <property type="entry name" value="rve_2"/>
    <property type="match status" value="1"/>
</dbReference>
<dbReference type="PROSITE" id="PS50994">
    <property type="entry name" value="INTEGRASE"/>
    <property type="match status" value="1"/>
</dbReference>
<dbReference type="AlphaFoldDB" id="A0A512MID1"/>
<dbReference type="Pfam" id="PF00665">
    <property type="entry name" value="rve"/>
    <property type="match status" value="1"/>
</dbReference>
<feature type="domain" description="Integrase catalytic" evidence="2">
    <location>
        <begin position="115"/>
        <end position="283"/>
    </location>
</feature>
<reference evidence="3 4" key="1">
    <citation type="submission" date="2019-07" db="EMBL/GenBank/DDBJ databases">
        <title>Whole genome shotgun sequence of Brevifollis gellanilyticus NBRC 108608.</title>
        <authorList>
            <person name="Hosoyama A."/>
            <person name="Uohara A."/>
            <person name="Ohji S."/>
            <person name="Ichikawa N."/>
        </authorList>
    </citation>
    <scope>NUCLEOTIDE SEQUENCE [LARGE SCALE GENOMIC DNA]</scope>
    <source>
        <strain evidence="3 4">NBRC 108608</strain>
    </source>
</reference>
<dbReference type="Pfam" id="PF13276">
    <property type="entry name" value="HTH_21"/>
    <property type="match status" value="1"/>
</dbReference>
<sequence length="286" mass="32571">MILQIQAQTRASTRLICHTLELPRSSFYHAAAATTTQAQDKHLGDLIEAVFKRNRRRYGYRRIFHELKDHGVVCAPARLRRLMRQRGLRAIQPRNYLPKTSDGRADRPSANLLAQEPPPTQLDQAWAGDITFIPTDTHWLYLAVVIDLYSRRIVGWSLASHMRSELVVHALQQALQTRPQASIQGTVFHSDRGSQYGSSAFRAVLAGAGMRQSMSAKANPYDNAWSESFMGTLKREMLQGGCFADSTDARLEIFEYIEGYYNNQRKHSSIGYLTPNQFETQYHQLN</sequence>
<dbReference type="PANTHER" id="PTHR46889:SF4">
    <property type="entry name" value="TRANSPOSASE INSO FOR INSERTION SEQUENCE ELEMENT IS911B-RELATED"/>
    <property type="match status" value="1"/>
</dbReference>
<dbReference type="SUPFAM" id="SSF53098">
    <property type="entry name" value="Ribonuclease H-like"/>
    <property type="match status" value="1"/>
</dbReference>
<name>A0A512MID1_9BACT</name>
<dbReference type="RefSeq" id="WP_146856413.1">
    <property type="nucleotide sequence ID" value="NZ_BKAG01000128.1"/>
</dbReference>
<evidence type="ECO:0000313" key="4">
    <source>
        <dbReference type="Proteomes" id="UP000321577"/>
    </source>
</evidence>
<accession>A0A512MID1</accession>
<dbReference type="OrthoDB" id="193795at2"/>
<dbReference type="Proteomes" id="UP000321577">
    <property type="component" value="Unassembled WGS sequence"/>
</dbReference>
<organism evidence="3 4">
    <name type="scientific">Brevifollis gellanilyticus</name>
    <dbReference type="NCBI Taxonomy" id="748831"/>
    <lineage>
        <taxon>Bacteria</taxon>
        <taxon>Pseudomonadati</taxon>
        <taxon>Verrucomicrobiota</taxon>
        <taxon>Verrucomicrobiia</taxon>
        <taxon>Verrucomicrobiales</taxon>
        <taxon>Verrucomicrobiaceae</taxon>
    </lineage>
</organism>
<feature type="region of interest" description="Disordered" evidence="1">
    <location>
        <begin position="94"/>
        <end position="117"/>
    </location>
</feature>
<dbReference type="InterPro" id="IPR001584">
    <property type="entry name" value="Integrase_cat-core"/>
</dbReference>
<dbReference type="InterPro" id="IPR050900">
    <property type="entry name" value="Transposase_IS3/IS150/IS904"/>
</dbReference>
<dbReference type="GO" id="GO:0015074">
    <property type="term" value="P:DNA integration"/>
    <property type="evidence" value="ECO:0007669"/>
    <property type="project" value="InterPro"/>
</dbReference>
<proteinExistence type="predicted"/>
<dbReference type="InterPro" id="IPR012337">
    <property type="entry name" value="RNaseH-like_sf"/>
</dbReference>
<comment type="caution">
    <text evidence="3">The sequence shown here is derived from an EMBL/GenBank/DDBJ whole genome shotgun (WGS) entry which is preliminary data.</text>
</comment>
<dbReference type="NCBIfam" id="NF033516">
    <property type="entry name" value="transpos_IS3"/>
    <property type="match status" value="1"/>
</dbReference>
<protein>
    <submittedName>
        <fullName evidence="3">Transposase</fullName>
    </submittedName>
</protein>
<dbReference type="GO" id="GO:0003676">
    <property type="term" value="F:nucleic acid binding"/>
    <property type="evidence" value="ECO:0007669"/>
    <property type="project" value="InterPro"/>
</dbReference>
<dbReference type="InterPro" id="IPR025948">
    <property type="entry name" value="HTH-like_dom"/>
</dbReference>